<name>A0A6A5WBP1_9PLEO</name>
<keyword evidence="2" id="KW-1185">Reference proteome</keyword>
<evidence type="ECO:0000313" key="2">
    <source>
        <dbReference type="Proteomes" id="UP000799779"/>
    </source>
</evidence>
<dbReference type="EMBL" id="ML977600">
    <property type="protein sequence ID" value="KAF1998847.1"/>
    <property type="molecule type" value="Genomic_DNA"/>
</dbReference>
<gene>
    <name evidence="1" type="ORF">P154DRAFT_577468</name>
</gene>
<sequence length="188" mass="21223">MLLGASQAVHLTQCSTPRAHHLDPVLKRFLDVKTTIISETVMERLQRLINVDFQSNLGSCNGSISDIFLLKIQRSIPWRRPPATHVLELCGHPKARFHSLPLPYSTWHRMTNMADPQFEGVSAKPTLPSCRRNTTVVRRIPAPGDPVFNPWRRPPTIGGVELCGYYKLKSHSDGNLDSNLRGQRQGRQ</sequence>
<proteinExistence type="predicted"/>
<dbReference type="Proteomes" id="UP000799779">
    <property type="component" value="Unassembled WGS sequence"/>
</dbReference>
<accession>A0A6A5WBP1</accession>
<organism evidence="1 2">
    <name type="scientific">Amniculicola lignicola CBS 123094</name>
    <dbReference type="NCBI Taxonomy" id="1392246"/>
    <lineage>
        <taxon>Eukaryota</taxon>
        <taxon>Fungi</taxon>
        <taxon>Dikarya</taxon>
        <taxon>Ascomycota</taxon>
        <taxon>Pezizomycotina</taxon>
        <taxon>Dothideomycetes</taxon>
        <taxon>Pleosporomycetidae</taxon>
        <taxon>Pleosporales</taxon>
        <taxon>Amniculicolaceae</taxon>
        <taxon>Amniculicola</taxon>
    </lineage>
</organism>
<reference evidence="1" key="1">
    <citation type="journal article" date="2020" name="Stud. Mycol.">
        <title>101 Dothideomycetes genomes: a test case for predicting lifestyles and emergence of pathogens.</title>
        <authorList>
            <person name="Haridas S."/>
            <person name="Albert R."/>
            <person name="Binder M."/>
            <person name="Bloem J."/>
            <person name="Labutti K."/>
            <person name="Salamov A."/>
            <person name="Andreopoulos B."/>
            <person name="Baker S."/>
            <person name="Barry K."/>
            <person name="Bills G."/>
            <person name="Bluhm B."/>
            <person name="Cannon C."/>
            <person name="Castanera R."/>
            <person name="Culley D."/>
            <person name="Daum C."/>
            <person name="Ezra D."/>
            <person name="Gonzalez J."/>
            <person name="Henrissat B."/>
            <person name="Kuo A."/>
            <person name="Liang C."/>
            <person name="Lipzen A."/>
            <person name="Lutzoni F."/>
            <person name="Magnuson J."/>
            <person name="Mondo S."/>
            <person name="Nolan M."/>
            <person name="Ohm R."/>
            <person name="Pangilinan J."/>
            <person name="Park H.-J."/>
            <person name="Ramirez L."/>
            <person name="Alfaro M."/>
            <person name="Sun H."/>
            <person name="Tritt A."/>
            <person name="Yoshinaga Y."/>
            <person name="Zwiers L.-H."/>
            <person name="Turgeon B."/>
            <person name="Goodwin S."/>
            <person name="Spatafora J."/>
            <person name="Crous P."/>
            <person name="Grigoriev I."/>
        </authorList>
    </citation>
    <scope>NUCLEOTIDE SEQUENCE</scope>
    <source>
        <strain evidence="1">CBS 123094</strain>
    </source>
</reference>
<evidence type="ECO:0000313" key="1">
    <source>
        <dbReference type="EMBL" id="KAF1998847.1"/>
    </source>
</evidence>
<protein>
    <submittedName>
        <fullName evidence="1">Uncharacterized protein</fullName>
    </submittedName>
</protein>
<dbReference type="AlphaFoldDB" id="A0A6A5WBP1"/>